<gene>
    <name evidence="2" type="ORF">V5799_027020</name>
</gene>
<feature type="region of interest" description="Disordered" evidence="1">
    <location>
        <begin position="1"/>
        <end position="37"/>
    </location>
</feature>
<accession>A0AAQ4DGX6</accession>
<sequence length="79" mass="8815">MLTTFANGGTAQPEVMKRRANAADYTRAAPAPQPRQTRRYKIGSDVLVDVLLLMWRGQSDYPSSQLQHSEYPKAARHAA</sequence>
<keyword evidence="3" id="KW-1185">Reference proteome</keyword>
<name>A0AAQ4DGX6_AMBAM</name>
<dbReference type="EMBL" id="JARKHS020030828">
    <property type="protein sequence ID" value="KAK8761716.1"/>
    <property type="molecule type" value="Genomic_DNA"/>
</dbReference>
<dbReference type="AlphaFoldDB" id="A0AAQ4DGX6"/>
<evidence type="ECO:0000256" key="1">
    <source>
        <dbReference type="SAM" id="MobiDB-lite"/>
    </source>
</evidence>
<comment type="caution">
    <text evidence="2">The sequence shown here is derived from an EMBL/GenBank/DDBJ whole genome shotgun (WGS) entry which is preliminary data.</text>
</comment>
<reference evidence="2 3" key="1">
    <citation type="journal article" date="2023" name="Arcadia Sci">
        <title>De novo assembly of a long-read Amblyomma americanum tick genome.</title>
        <authorList>
            <person name="Chou S."/>
            <person name="Poskanzer K.E."/>
            <person name="Rollins M."/>
            <person name="Thuy-Boun P.S."/>
        </authorList>
    </citation>
    <scope>NUCLEOTIDE SEQUENCE [LARGE SCALE GENOMIC DNA]</scope>
    <source>
        <strain evidence="2">F_SG_1</strain>
        <tissue evidence="2">Salivary glands</tissue>
    </source>
</reference>
<dbReference type="Proteomes" id="UP001321473">
    <property type="component" value="Unassembled WGS sequence"/>
</dbReference>
<organism evidence="2 3">
    <name type="scientific">Amblyomma americanum</name>
    <name type="common">Lone star tick</name>
    <dbReference type="NCBI Taxonomy" id="6943"/>
    <lineage>
        <taxon>Eukaryota</taxon>
        <taxon>Metazoa</taxon>
        <taxon>Ecdysozoa</taxon>
        <taxon>Arthropoda</taxon>
        <taxon>Chelicerata</taxon>
        <taxon>Arachnida</taxon>
        <taxon>Acari</taxon>
        <taxon>Parasitiformes</taxon>
        <taxon>Ixodida</taxon>
        <taxon>Ixodoidea</taxon>
        <taxon>Ixodidae</taxon>
        <taxon>Amblyomminae</taxon>
        <taxon>Amblyomma</taxon>
    </lineage>
</organism>
<protein>
    <submittedName>
        <fullName evidence="2">Uncharacterized protein</fullName>
    </submittedName>
</protein>
<feature type="compositionally biased region" description="Polar residues" evidence="1">
    <location>
        <begin position="1"/>
        <end position="10"/>
    </location>
</feature>
<evidence type="ECO:0000313" key="3">
    <source>
        <dbReference type="Proteomes" id="UP001321473"/>
    </source>
</evidence>
<evidence type="ECO:0000313" key="2">
    <source>
        <dbReference type="EMBL" id="KAK8761716.1"/>
    </source>
</evidence>
<proteinExistence type="predicted"/>